<feature type="region of interest" description="Disordered" evidence="1">
    <location>
        <begin position="48"/>
        <end position="72"/>
    </location>
</feature>
<reference evidence="3 4" key="1">
    <citation type="submission" date="2018-11" db="EMBL/GenBank/DDBJ databases">
        <title>Saccharopolyspora rhizosphaerae sp. nov., an actinomycete isolated from rhizosphere soil in Thailand.</title>
        <authorList>
            <person name="Intra B."/>
            <person name="Euanorasetr J."/>
            <person name="Take A."/>
            <person name="Inahashi Y."/>
            <person name="Mori M."/>
            <person name="Panbangred W."/>
            <person name="Matsumoto A."/>
        </authorList>
    </citation>
    <scope>NUCLEOTIDE SEQUENCE [LARGE SCALE GENOMIC DNA]</scope>
    <source>
        <strain evidence="3 4">H219</strain>
    </source>
</reference>
<keyword evidence="2" id="KW-0812">Transmembrane</keyword>
<dbReference type="AlphaFoldDB" id="A0A3R8P7Z6"/>
<comment type="caution">
    <text evidence="3">The sequence shown here is derived from an EMBL/GenBank/DDBJ whole genome shotgun (WGS) entry which is preliminary data.</text>
</comment>
<evidence type="ECO:0000256" key="2">
    <source>
        <dbReference type="SAM" id="Phobius"/>
    </source>
</evidence>
<protein>
    <submittedName>
        <fullName evidence="3">DUF3040 domain-containing protein</fullName>
    </submittedName>
</protein>
<dbReference type="EMBL" id="RSAA01000006">
    <property type="protein sequence ID" value="RRO18645.1"/>
    <property type="molecule type" value="Genomic_DNA"/>
</dbReference>
<evidence type="ECO:0000256" key="1">
    <source>
        <dbReference type="SAM" id="MobiDB-lite"/>
    </source>
</evidence>
<keyword evidence="2" id="KW-1133">Transmembrane helix</keyword>
<feature type="transmembrane region" description="Helical" evidence="2">
    <location>
        <begin position="134"/>
        <end position="150"/>
    </location>
</feature>
<evidence type="ECO:0000313" key="3">
    <source>
        <dbReference type="EMBL" id="RRO18645.1"/>
    </source>
</evidence>
<sequence>MHQGTMIDSTVVVNHANCLVTATMPYLTVDLGRSGWPTRTARLRHEHRGTVHRAGARPHGPTGRGGVMSRGRERRRLKKIARQLSSDDPEFAHRMTTPRPLSKLVGWMTAWRALGVLAAFFALLCLVLGQAAEFFIAALTSALLLVYASWRQRDRGS</sequence>
<proteinExistence type="predicted"/>
<organism evidence="3 4">
    <name type="scientific">Saccharopolyspora rhizosphaerae</name>
    <dbReference type="NCBI Taxonomy" id="2492662"/>
    <lineage>
        <taxon>Bacteria</taxon>
        <taxon>Bacillati</taxon>
        <taxon>Actinomycetota</taxon>
        <taxon>Actinomycetes</taxon>
        <taxon>Pseudonocardiales</taxon>
        <taxon>Pseudonocardiaceae</taxon>
        <taxon>Saccharopolyspora</taxon>
    </lineage>
</organism>
<name>A0A3R8P7Z6_9PSEU</name>
<gene>
    <name evidence="3" type="ORF">EIL87_05875</name>
</gene>
<keyword evidence="4" id="KW-1185">Reference proteome</keyword>
<feature type="transmembrane region" description="Helical" evidence="2">
    <location>
        <begin position="104"/>
        <end position="128"/>
    </location>
</feature>
<accession>A0A3R8P7Z6</accession>
<dbReference type="Proteomes" id="UP000274515">
    <property type="component" value="Unassembled WGS sequence"/>
</dbReference>
<keyword evidence="2" id="KW-0472">Membrane</keyword>
<dbReference type="Pfam" id="PF11239">
    <property type="entry name" value="DUF3040"/>
    <property type="match status" value="1"/>
</dbReference>
<dbReference type="InterPro" id="IPR021401">
    <property type="entry name" value="DUF3040"/>
</dbReference>
<evidence type="ECO:0000313" key="4">
    <source>
        <dbReference type="Proteomes" id="UP000274515"/>
    </source>
</evidence>